<dbReference type="GO" id="GO:0006887">
    <property type="term" value="P:exocytosis"/>
    <property type="evidence" value="ECO:0007669"/>
    <property type="project" value="UniProtKB-KW"/>
</dbReference>
<gene>
    <name evidence="10" type="primary">sytl2</name>
</gene>
<dbReference type="Gene3D" id="2.60.40.150">
    <property type="entry name" value="C2 domain"/>
    <property type="match status" value="2"/>
</dbReference>
<keyword evidence="5" id="KW-0472">Membrane</keyword>
<comment type="subcellular location">
    <subcellularLocation>
        <location evidence="1">Cell membrane</location>
    </subcellularLocation>
</comment>
<feature type="region of interest" description="Disordered" evidence="7">
    <location>
        <begin position="1403"/>
        <end position="1423"/>
    </location>
</feature>
<evidence type="ECO:0000256" key="3">
    <source>
        <dbReference type="ARBA" id="ARBA00022483"/>
    </source>
</evidence>
<feature type="compositionally biased region" description="Basic and acidic residues" evidence="7">
    <location>
        <begin position="1572"/>
        <end position="1591"/>
    </location>
</feature>
<dbReference type="InterPro" id="IPR035892">
    <property type="entry name" value="C2_domain_sf"/>
</dbReference>
<dbReference type="GeneTree" id="ENSGT00940000155843"/>
<feature type="region of interest" description="Disordered" evidence="7">
    <location>
        <begin position="144"/>
        <end position="203"/>
    </location>
</feature>
<dbReference type="Gene3D" id="6.10.250.3000">
    <property type="match status" value="1"/>
</dbReference>
<reference evidence="10" key="1">
    <citation type="journal article" date="2010" name="Science">
        <title>The genome of the Western clawed frog Xenopus tropicalis.</title>
        <authorList>
            <person name="Hellsten U."/>
            <person name="Harland R.M."/>
            <person name="Gilchrist M.J."/>
            <person name="Hendrix D."/>
            <person name="Jurka J."/>
            <person name="Kapitonov V."/>
            <person name="Ovcharenko I."/>
            <person name="Putnam N.H."/>
            <person name="Shu S."/>
            <person name="Taher L."/>
            <person name="Blitz I.L."/>
            <person name="Blumberg B."/>
            <person name="Dichmann D.S."/>
            <person name="Dubchak I."/>
            <person name="Amaya E."/>
            <person name="Detter J.C."/>
            <person name="Fletcher R."/>
            <person name="Gerhard D.S."/>
            <person name="Goodstein D."/>
            <person name="Graves T."/>
            <person name="Grigoriev I.V."/>
            <person name="Grimwood J."/>
            <person name="Kawashima T."/>
            <person name="Lindquist E."/>
            <person name="Lucas S.M."/>
            <person name="Mead P.E."/>
            <person name="Mitros T."/>
            <person name="Ogino H."/>
            <person name="Ohta Y."/>
            <person name="Poliakov A.V."/>
            <person name="Pollet N."/>
            <person name="Robert J."/>
            <person name="Salamov A."/>
            <person name="Sater A.K."/>
            <person name="Schmutz J."/>
            <person name="Terry A."/>
            <person name="Vize P.D."/>
            <person name="Warren W.C."/>
            <person name="Wells D."/>
            <person name="Wills A."/>
            <person name="Wilson R.K."/>
            <person name="Zimmerman L.B."/>
            <person name="Zorn A.M."/>
            <person name="Grainger R."/>
            <person name="Grammer T."/>
            <person name="Khokha M.K."/>
            <person name="Richardson P.M."/>
            <person name="Rokhsar D.S."/>
        </authorList>
    </citation>
    <scope>NUCLEOTIDE SEQUENCE [LARGE SCALE GENOMIC DNA]</scope>
    <source>
        <strain evidence="10">Nigerian</strain>
    </source>
</reference>
<evidence type="ECO:0000313" key="10">
    <source>
        <dbReference type="Ensembl" id="ENSXETP00000082778"/>
    </source>
</evidence>
<feature type="region of interest" description="Disordered" evidence="7">
    <location>
        <begin position="533"/>
        <end position="564"/>
    </location>
</feature>
<evidence type="ECO:0000256" key="1">
    <source>
        <dbReference type="ARBA" id="ARBA00004236"/>
    </source>
</evidence>
<keyword evidence="2" id="KW-1003">Cell membrane</keyword>
<dbReference type="InterPro" id="IPR000008">
    <property type="entry name" value="C2_dom"/>
</dbReference>
<evidence type="ECO:0000259" key="9">
    <source>
        <dbReference type="PROSITE" id="PS50916"/>
    </source>
</evidence>
<feature type="region of interest" description="Disordered" evidence="7">
    <location>
        <begin position="2483"/>
        <end position="2531"/>
    </location>
</feature>
<dbReference type="InterPro" id="IPR043567">
    <property type="entry name" value="SYTL1-5_C2B"/>
</dbReference>
<accession>A0A6I8RL71</accession>
<dbReference type="PROSITE" id="PS50004">
    <property type="entry name" value="C2"/>
    <property type="match status" value="2"/>
</dbReference>
<feature type="region of interest" description="Disordered" evidence="7">
    <location>
        <begin position="1552"/>
        <end position="1610"/>
    </location>
</feature>
<feature type="region of interest" description="Disordered" evidence="7">
    <location>
        <begin position="1032"/>
        <end position="1063"/>
    </location>
</feature>
<dbReference type="FunFam" id="2.60.40.150:FF:000040">
    <property type="entry name" value="synaptotagmin-like protein 2 isoform X2"/>
    <property type="match status" value="1"/>
</dbReference>
<feature type="compositionally biased region" description="Polar residues" evidence="7">
    <location>
        <begin position="144"/>
        <end position="174"/>
    </location>
</feature>
<evidence type="ECO:0000256" key="2">
    <source>
        <dbReference type="ARBA" id="ARBA00022475"/>
    </source>
</evidence>
<sequence length="3255" mass="362623">MIDLSFLTEAEQEAILRVLNRDAELKKAEEERVRHLYDAVDDENELKYKSGQWFYEAKSKRHRDKIHGADLVRASMRKRKAPPATLAELSRNYKENSKKSWVSSVNKDVFIPPELYGVMEDQEEEQGGFVPVKIEPTQSSKRVSFLSTDKNMESSKNGNVSPSRQRRNPFNSTNEGDDDTELGKDTHEPVNGPESGDKVSYPDVLPPKIKFGVKLPYPAPGEIIRLSSTSPNASLTNGGQIPIPKPRTMPLKKTDSLERSSSDLKREDSFGSSGRPKSILKRRSSSSSTDSESIRLAQKADLNKIGLSTPILQAEPVDESPDKLKQVRFSANVHQNPPSPGGESVGGKEIGEFGILEPGLSQASLENRASSEDSVSAPKPSSSLVLDILTKTIYRKGSGEIPDLNGSPVEGPSLGANSASLNEDLNNIKEDSFVQENKPEVSLALEANVSSDNDPLYAAVKKPSGSFSSGLSQDYDMEDAHKFLGQGWKMQNRDRGGQKLVFGTSSGGIGKMSFERDDLSNIPQLENVLSFEENKENEGDYLDAEENDMPDMESEPADEPTDYFPAWRRPSIIINESLRQPITADNLSKERTDAPQTGHGKFRQPSQESGIQTDSAYSSEDLKVESRYTPLSIRDAQRVEEDKPDGLMTNLYSESKPNAVEGTADKANVRFLDQGVEGTGLPIPSKFETMYFRDRFSDGPKEQMLNSAQRPIWNTEEKNNLKLNADVPSSTLLKDTLYSKKPLHVDPQLKSSSEISPESLLPQNNYEILSEEELTSQKVASWLAQTPSIQGEEQIDLIEEHLYPEEQQMYPAEEQIYAKEEQVNQSEEVGEVVERSTVNHKSGAEEFKNALEKLKEEMSQAPPIAEMQNVSYEQPNRGSVVIEADSKATEPFPYAVDKNQDRAPTAYRSLPNSSFFQRVMQISQSINKEASPDEVQMTDQQKSPLPEPINLTNNLKQEEVINDLTPLPMKAQTDYASPYDKNDVEEIRSLDSQEVREEEVVQEKVTAVKDAFRISLQKLEEEYNIALASEAQMTPSFEEGGEEGQVQESPSPTVEQSEEEVVPEKVPVVKDAFKVALERLSEEHNSAMASDAQITLSSGEVNEGYLFQESPSPTVEQSEEEVVPEKVPVVKDAFKVALERLAEEHNSAMASDAQIIPSFDEGYLLQESPSPAIEQSEEEVVPEKVPVVKDAFKVALERLVEEHNSAMASDAQITPSSEEVNEGHQLQECSSPTIDQSKEYANEVEEVVEKMSVPDKSYQDEFTAALNKLQVEASEPAYTTEISEPANAHIDFNTEISSVHENRPDEVKTNLSSPVSQSIPYETVENTNVRLTSPDKGRVERPHSGNFRVMTLKERISDGNEEQISNPEQFRNLRKFWDTEKRSSKELDGYSKLNAQLKTKDNLKDNLSDTSSTKTASTLNDLQERDENVYKDISSRESSSVDGASAAVIGDIIGKDAASLDLHQHTDEEEIGAREWNWEEPESQDNPTFISNMPSRDVVISKKVYSTIESLPSYKDKENNLDRLTEPQEQGSTTQRKPQDLYFAARYEVLDKNSGSDQSGSVTESSGNLLYKKPESESPDASKRNSIDPKQGKPPVVGIPGNPDPLNPDKHTIEIMKAQDESISKVLDWLNRSSESGDDEPNMSENKPVNSEKPVPIYTDKCGEGNNVPQEMLVSGNTMPALLQQKPPSYIQPVSDVISPPSNEVDRAGVEGNVELTTFENLEDLQQATDSFQNSMGPTAEPLVFGTSKGGIGKIHNHVHFAEDMENQQKEDALSPARLPSPVQNDFLPIDENGVQETLVPENLESILIQGQAEANTQSEFLHENSIGVLENVESPSHINTNLPEASTDFGVPKQSSEVGEPLVFGYSRGGIGKMRNPVVNELGNVAIDNTNNLDSANTKDQVTPIVREEETKIPENFLTQGSDPILQEQPIVEGLSGSSPYQSETENNYDEPGVETNADFWTQAAIKYVPGTINEVTEGSLNLGEGKHSTIEFGEKETAELPQNAENMDSEDTDNQADEVTLANPQSLGQCESNQESGTKISDFEPKSINEVKQFWEKGEKERNTQSEMKKSTQKDVAALGSQIHVKESIAAFSQKSSSFESDDGNSGLVTFKKVILDEESLPSIAQLKTFWEQERNKLENLECRPKNELIENGTGQCEVRPTFATPPLNFDRMEKRKKNRKRHTFHCFFEGDQDSVSKQDYLTRGVSLHDGALGVDKKYNSSTFQSLRSFWDAGKNIQDDPMLPAVEKNLEPPTIQAATTTNLQNGPDTTFQEKGRQISNLSDEELSLSDSNNTVKSETEINMENPNIQTSSSQEPVSETVVKTVAPSKAATELQKEITDADLDFGSEVKPICDSTSQNTMIDHLPLESKETEMRDQDTPENPDQDRFEHSQSNVVEESDTICNMPTSEIFTSTEEPVEEGLNSPISFPNSDLYSYHTRPQEQSNEYPKTNTLELIPNNITGYDENRTSILETDLMANNTSLKEDTSYQTESSTAASDESAYATQEEFLSSSERVPPDGRSFDNELENSSNALEKLNERDLPEEVYEGLEKTSLERNNDLETNLEKLARESVPPAEGQQFPSSDPEIVSSDSSQPPMSLIFNDSVQGNLAMPEKQSKKEIIEKIKNPDIRSRPFYTNFDTGLAKLYRESLDLDPSGLEASDQNPVSVENNMEVQNPNEFVHMSLSAQSSAFINDPELHDSDHATPEESISSDSMYSDALSEVVDSVKRTAVQRRELFANDFQISQEVVSDAEDLMGGSQSKVFIQTASIKLQMNRYNRNMSEQGVSADSSSTEGETPTQDSSVPQDDHREVGERRELVEDDDPADPLLQHVTQSTPLKERNSSLRRSTLQLYLEAPYRRDLSKSIDFELTGYLAPEAGHQKYQDDITVPKEDRDHTYEEVRADKVVPERSHFSDPEKLKRLSQSVPSFLNDDVSGSVMSIYSGDFGNVDIKGNIQFALDYADNLQEFQVFVSQCKDLAAADVKKQRSDPYVKAYLLPEKAKMGKRKTGVKKKTLNPVYNDVLRYKISKNALLSQTLNLSVWHHDVLGRNSFLGEVDVNLASWDWSNKQMNWYPLQPRTPAAGIGLENRGEMKLALKYVPEAFTGAKNAGTGEVHIWLKECTNLPMLRGNKINSFIKCTILPDTSRKSRQKTRAVDKTPNPYFNHTMVYDGFRKEDLKEACVELTVWDHNKLTNHFLGGLRIGLGTGKSYGTPVDWMDSNAAEATTWEKMITSPDTWVEAILPLRMLKMAKMAK</sequence>
<feature type="region of interest" description="Disordered" evidence="7">
    <location>
        <begin position="1632"/>
        <end position="1655"/>
    </location>
</feature>
<feature type="compositionally biased region" description="Polar residues" evidence="7">
    <location>
        <begin position="1527"/>
        <end position="1536"/>
    </location>
</feature>
<feature type="domain" description="C2" evidence="8">
    <location>
        <begin position="3089"/>
        <end position="3218"/>
    </location>
</feature>
<dbReference type="SMART" id="SM00239">
    <property type="entry name" value="C2"/>
    <property type="match status" value="2"/>
</dbReference>
<feature type="compositionally biased region" description="Basic and acidic residues" evidence="7">
    <location>
        <begin position="252"/>
        <end position="269"/>
    </location>
</feature>
<feature type="compositionally biased region" description="Polar residues" evidence="7">
    <location>
        <begin position="1408"/>
        <end position="1421"/>
    </location>
</feature>
<reference evidence="10" key="2">
    <citation type="submission" date="2020-05" db="UniProtKB">
        <authorList>
            <consortium name="Ensembl"/>
        </authorList>
    </citation>
    <scope>IDENTIFICATION</scope>
</reference>
<feature type="region of interest" description="Disordered" evidence="7">
    <location>
        <begin position="1472"/>
        <end position="1492"/>
    </location>
</feature>
<feature type="compositionally biased region" description="Low complexity" evidence="7">
    <location>
        <begin position="2492"/>
        <end position="2506"/>
    </location>
</feature>
<feature type="region of interest" description="Disordered" evidence="7">
    <location>
        <begin position="579"/>
        <end position="623"/>
    </location>
</feature>
<feature type="compositionally biased region" description="Basic and acidic residues" evidence="7">
    <location>
        <begin position="2807"/>
        <end position="2819"/>
    </location>
</feature>
<dbReference type="PROSITE" id="PS50916">
    <property type="entry name" value="RABBD"/>
    <property type="match status" value="1"/>
</dbReference>
<dbReference type="SUPFAM" id="SSF49562">
    <property type="entry name" value="C2 domain (Calcium/lipid-binding domain, CaLB)"/>
    <property type="match status" value="2"/>
</dbReference>
<feature type="compositionally biased region" description="Polar residues" evidence="7">
    <location>
        <begin position="604"/>
        <end position="618"/>
    </location>
</feature>
<feature type="compositionally biased region" description="Basic and acidic residues" evidence="7">
    <location>
        <begin position="2368"/>
        <end position="2392"/>
    </location>
</feature>
<feature type="compositionally biased region" description="Low complexity" evidence="7">
    <location>
        <begin position="2583"/>
        <end position="2595"/>
    </location>
</feature>
<evidence type="ECO:0000256" key="4">
    <source>
        <dbReference type="ARBA" id="ARBA00022737"/>
    </source>
</evidence>
<evidence type="ECO:0000256" key="6">
    <source>
        <dbReference type="ARBA" id="ARBA00072164"/>
    </source>
</evidence>
<evidence type="ECO:0000259" key="8">
    <source>
        <dbReference type="PROSITE" id="PS50004"/>
    </source>
</evidence>
<feature type="compositionally biased region" description="Polar residues" evidence="7">
    <location>
        <begin position="1553"/>
        <end position="1568"/>
    </location>
</feature>
<dbReference type="Bgee" id="ENSXETG00000012793">
    <property type="expression patterns" value="Expressed in neurula embryo and 17 other cell types or tissues"/>
</dbReference>
<keyword evidence="3" id="KW-0268">Exocytosis</keyword>
<dbReference type="CDD" id="cd08393">
    <property type="entry name" value="C2A_SLP-1_2"/>
    <property type="match status" value="1"/>
</dbReference>
<feature type="region of interest" description="Disordered" evidence="7">
    <location>
        <begin position="2783"/>
        <end position="2844"/>
    </location>
</feature>
<feature type="domain" description="C2" evidence="8">
    <location>
        <begin position="2952"/>
        <end position="3074"/>
    </location>
</feature>
<feature type="compositionally biased region" description="Polar residues" evidence="7">
    <location>
        <begin position="1937"/>
        <end position="1947"/>
    </location>
</feature>
<dbReference type="GO" id="GO:0005886">
    <property type="term" value="C:plasma membrane"/>
    <property type="evidence" value="ECO:0007669"/>
    <property type="project" value="UniProtKB-SubCell"/>
</dbReference>
<feature type="compositionally biased region" description="Basic and acidic residues" evidence="7">
    <location>
        <begin position="2697"/>
        <end position="2707"/>
    </location>
</feature>
<feature type="compositionally biased region" description="Polar residues" evidence="7">
    <location>
        <begin position="361"/>
        <end position="381"/>
    </location>
</feature>
<feature type="compositionally biased region" description="Polar residues" evidence="7">
    <location>
        <begin position="2783"/>
        <end position="2806"/>
    </location>
</feature>
<dbReference type="Ensembl" id="ENSXETT00000070756">
    <property type="protein sequence ID" value="ENSXETP00000082778"/>
    <property type="gene ID" value="ENSXETG00000012793"/>
</dbReference>
<feature type="region of interest" description="Disordered" evidence="7">
    <location>
        <begin position="1516"/>
        <end position="1540"/>
    </location>
</feature>
<name>A0A6I8RL71_XENTR</name>
<feature type="domain" description="RabBD" evidence="9">
    <location>
        <begin position="1"/>
        <end position="57"/>
    </location>
</feature>
<feature type="region of interest" description="Disordered" evidence="7">
    <location>
        <begin position="2368"/>
        <end position="2400"/>
    </location>
</feature>
<dbReference type="CDD" id="cd04020">
    <property type="entry name" value="C2B_SLP_1-2-3-4"/>
    <property type="match status" value="1"/>
</dbReference>
<feature type="compositionally biased region" description="Acidic residues" evidence="7">
    <location>
        <begin position="539"/>
        <end position="561"/>
    </location>
</feature>
<feature type="region of interest" description="Disordered" evidence="7">
    <location>
        <begin position="2571"/>
        <end position="2595"/>
    </location>
</feature>
<feature type="region of interest" description="Disordered" evidence="7">
    <location>
        <begin position="926"/>
        <end position="950"/>
    </location>
</feature>
<feature type="region of interest" description="Disordered" evidence="7">
    <location>
        <begin position="1205"/>
        <end position="1235"/>
    </location>
</feature>
<dbReference type="PANTHER" id="PTHR45716">
    <property type="entry name" value="BITESIZE, ISOFORM I"/>
    <property type="match status" value="1"/>
</dbReference>
<proteinExistence type="predicted"/>
<feature type="compositionally biased region" description="Basic and acidic residues" evidence="7">
    <location>
        <begin position="1516"/>
        <end position="1526"/>
    </location>
</feature>
<dbReference type="InterPro" id="IPR010911">
    <property type="entry name" value="Rab_BD"/>
</dbReference>
<feature type="region of interest" description="Disordered" evidence="7">
    <location>
        <begin position="313"/>
        <end position="381"/>
    </location>
</feature>
<dbReference type="GO" id="GO:0006886">
    <property type="term" value="P:intracellular protein transport"/>
    <property type="evidence" value="ECO:0007669"/>
    <property type="project" value="InterPro"/>
</dbReference>
<evidence type="ECO:0000256" key="7">
    <source>
        <dbReference type="SAM" id="MobiDB-lite"/>
    </source>
</evidence>
<feature type="region of interest" description="Disordered" evidence="7">
    <location>
        <begin position="1935"/>
        <end position="1954"/>
    </location>
</feature>
<keyword evidence="4" id="KW-0677">Repeat</keyword>
<dbReference type="GO" id="GO:0031267">
    <property type="term" value="F:small GTPase binding"/>
    <property type="evidence" value="ECO:0007669"/>
    <property type="project" value="InterPro"/>
</dbReference>
<dbReference type="GO" id="GO:0031410">
    <property type="term" value="C:cytoplasmic vesicle"/>
    <property type="evidence" value="ECO:0007669"/>
    <property type="project" value="UniProtKB-ARBA"/>
</dbReference>
<feature type="compositionally biased region" description="Polar residues" evidence="7">
    <location>
        <begin position="227"/>
        <end position="239"/>
    </location>
</feature>
<dbReference type="Pfam" id="PF00168">
    <property type="entry name" value="C2"/>
    <property type="match status" value="2"/>
</dbReference>
<organism evidence="10">
    <name type="scientific">Xenopus tropicalis</name>
    <name type="common">Western clawed frog</name>
    <name type="synonym">Silurana tropicalis</name>
    <dbReference type="NCBI Taxonomy" id="8364"/>
    <lineage>
        <taxon>Eukaryota</taxon>
        <taxon>Metazoa</taxon>
        <taxon>Chordata</taxon>
        <taxon>Craniata</taxon>
        <taxon>Vertebrata</taxon>
        <taxon>Euteleostomi</taxon>
        <taxon>Amphibia</taxon>
        <taxon>Batrachia</taxon>
        <taxon>Anura</taxon>
        <taxon>Pipoidea</taxon>
        <taxon>Pipidae</taxon>
        <taxon>Xenopodinae</taxon>
        <taxon>Xenopus</taxon>
        <taxon>Silurana</taxon>
    </lineage>
</organism>
<evidence type="ECO:0000256" key="5">
    <source>
        <dbReference type="ARBA" id="ARBA00023136"/>
    </source>
</evidence>
<feature type="region of interest" description="Disordered" evidence="7">
    <location>
        <begin position="227"/>
        <end position="294"/>
    </location>
</feature>
<dbReference type="PANTHER" id="PTHR45716:SF5">
    <property type="entry name" value="SYNAPTOTAGMIN-LIKE PROTEIN 2"/>
    <property type="match status" value="1"/>
</dbReference>
<feature type="region of interest" description="Disordered" evidence="7">
    <location>
        <begin position="2696"/>
        <end position="2716"/>
    </location>
</feature>
<protein>
    <recommendedName>
        <fullName evidence="6">Synaptotagmin-like protein 2</fullName>
    </recommendedName>
</protein>
<dbReference type="FunFam" id="2.60.40.150:FF:000006">
    <property type="entry name" value="Synaptotagmin-like 5, isoform CRA_a"/>
    <property type="match status" value="1"/>
</dbReference>
<dbReference type="Xenbase" id="XB-GENE-945155">
    <property type="gene designation" value="sytl2"/>
</dbReference>